<reference evidence="9" key="1">
    <citation type="submission" date="2021-01" db="EMBL/GenBank/DDBJ databases">
        <authorList>
            <person name="Kaushik A."/>
        </authorList>
    </citation>
    <scope>NUCLEOTIDE SEQUENCE</scope>
    <source>
        <strain evidence="9">AG1-1C</strain>
    </source>
</reference>
<dbReference type="InterPro" id="IPR051089">
    <property type="entry name" value="prtT"/>
</dbReference>
<organism evidence="9 10">
    <name type="scientific">Rhizoctonia solani</name>
    <dbReference type="NCBI Taxonomy" id="456999"/>
    <lineage>
        <taxon>Eukaryota</taxon>
        <taxon>Fungi</taxon>
        <taxon>Dikarya</taxon>
        <taxon>Basidiomycota</taxon>
        <taxon>Agaricomycotina</taxon>
        <taxon>Agaricomycetes</taxon>
        <taxon>Cantharellales</taxon>
        <taxon>Ceratobasidiaceae</taxon>
        <taxon>Rhizoctonia</taxon>
    </lineage>
</organism>
<feature type="region of interest" description="Disordered" evidence="7">
    <location>
        <begin position="140"/>
        <end position="190"/>
    </location>
</feature>
<accession>A0A8H3GF30</accession>
<dbReference type="InterPro" id="IPR007219">
    <property type="entry name" value="XnlR_reg_dom"/>
</dbReference>
<dbReference type="GO" id="GO:0005634">
    <property type="term" value="C:nucleus"/>
    <property type="evidence" value="ECO:0007669"/>
    <property type="project" value="UniProtKB-SubCell"/>
</dbReference>
<dbReference type="PANTHER" id="PTHR31845">
    <property type="entry name" value="FINGER DOMAIN PROTEIN, PUTATIVE-RELATED"/>
    <property type="match status" value="1"/>
</dbReference>
<dbReference type="GO" id="GO:0008270">
    <property type="term" value="F:zinc ion binding"/>
    <property type="evidence" value="ECO:0007669"/>
    <property type="project" value="InterPro"/>
</dbReference>
<keyword evidence="5" id="KW-0804">Transcription</keyword>
<name>A0A8H3GF30_9AGAM</name>
<dbReference type="SUPFAM" id="SSF57701">
    <property type="entry name" value="Zn2/Cys6 DNA-binding domain"/>
    <property type="match status" value="1"/>
</dbReference>
<keyword evidence="4" id="KW-0238">DNA-binding</keyword>
<evidence type="ECO:0000313" key="10">
    <source>
        <dbReference type="Proteomes" id="UP000663846"/>
    </source>
</evidence>
<keyword evidence="2" id="KW-0479">Metal-binding</keyword>
<evidence type="ECO:0000313" key="9">
    <source>
        <dbReference type="EMBL" id="CAE6446870.1"/>
    </source>
</evidence>
<keyword evidence="6" id="KW-0539">Nucleus</keyword>
<dbReference type="PANTHER" id="PTHR31845:SF19">
    <property type="entry name" value="TRANSCRIPTION FACTOR DOMAIN-CONTAINING PROTEIN"/>
    <property type="match status" value="1"/>
</dbReference>
<feature type="compositionally biased region" description="Polar residues" evidence="7">
    <location>
        <begin position="42"/>
        <end position="103"/>
    </location>
</feature>
<dbReference type="SMART" id="SM00906">
    <property type="entry name" value="Fungal_trans"/>
    <property type="match status" value="1"/>
</dbReference>
<dbReference type="Gene3D" id="4.10.240.10">
    <property type="entry name" value="Zn(2)-C6 fungal-type DNA-binding domain"/>
    <property type="match status" value="1"/>
</dbReference>
<dbReference type="Pfam" id="PF04082">
    <property type="entry name" value="Fungal_trans"/>
    <property type="match status" value="1"/>
</dbReference>
<feature type="compositionally biased region" description="Basic and acidic residues" evidence="7">
    <location>
        <begin position="322"/>
        <end position="333"/>
    </location>
</feature>
<evidence type="ECO:0000256" key="1">
    <source>
        <dbReference type="ARBA" id="ARBA00004123"/>
    </source>
</evidence>
<protein>
    <recommendedName>
        <fullName evidence="8">Zn(2)-C6 fungal-type domain-containing protein</fullName>
    </recommendedName>
</protein>
<evidence type="ECO:0000256" key="5">
    <source>
        <dbReference type="ARBA" id="ARBA00023163"/>
    </source>
</evidence>
<evidence type="ECO:0000259" key="8">
    <source>
        <dbReference type="PROSITE" id="PS50048"/>
    </source>
</evidence>
<dbReference type="CDD" id="cd12148">
    <property type="entry name" value="fungal_TF_MHR"/>
    <property type="match status" value="1"/>
</dbReference>
<evidence type="ECO:0000256" key="6">
    <source>
        <dbReference type="ARBA" id="ARBA00023242"/>
    </source>
</evidence>
<comment type="subcellular location">
    <subcellularLocation>
        <location evidence="1">Nucleus</location>
    </subcellularLocation>
</comment>
<dbReference type="SMART" id="SM00066">
    <property type="entry name" value="GAL4"/>
    <property type="match status" value="1"/>
</dbReference>
<dbReference type="InterPro" id="IPR036864">
    <property type="entry name" value="Zn2-C6_fun-type_DNA-bd_sf"/>
</dbReference>
<feature type="region of interest" description="Disordered" evidence="7">
    <location>
        <begin position="42"/>
        <end position="119"/>
    </location>
</feature>
<feature type="compositionally biased region" description="Polar residues" evidence="7">
    <location>
        <begin position="787"/>
        <end position="797"/>
    </location>
</feature>
<evidence type="ECO:0000256" key="7">
    <source>
        <dbReference type="SAM" id="MobiDB-lite"/>
    </source>
</evidence>
<dbReference type="EMBL" id="CAJMWS010000475">
    <property type="protein sequence ID" value="CAE6446870.1"/>
    <property type="molecule type" value="Genomic_DNA"/>
</dbReference>
<dbReference type="GO" id="GO:0006351">
    <property type="term" value="P:DNA-templated transcription"/>
    <property type="evidence" value="ECO:0007669"/>
    <property type="project" value="InterPro"/>
</dbReference>
<feature type="domain" description="Zn(2)-C6 fungal-type" evidence="8">
    <location>
        <begin position="196"/>
        <end position="229"/>
    </location>
</feature>
<dbReference type="InterPro" id="IPR001138">
    <property type="entry name" value="Zn2Cys6_DnaBD"/>
</dbReference>
<dbReference type="PROSITE" id="PS50048">
    <property type="entry name" value="ZN2_CY6_FUNGAL_2"/>
    <property type="match status" value="1"/>
</dbReference>
<dbReference type="PROSITE" id="PS00463">
    <property type="entry name" value="ZN2_CY6_FUNGAL_1"/>
    <property type="match status" value="1"/>
</dbReference>
<evidence type="ECO:0000256" key="4">
    <source>
        <dbReference type="ARBA" id="ARBA00023125"/>
    </source>
</evidence>
<keyword evidence="3" id="KW-0805">Transcription regulation</keyword>
<evidence type="ECO:0000256" key="2">
    <source>
        <dbReference type="ARBA" id="ARBA00022723"/>
    </source>
</evidence>
<evidence type="ECO:0000256" key="3">
    <source>
        <dbReference type="ARBA" id="ARBA00023015"/>
    </source>
</evidence>
<dbReference type="Proteomes" id="UP000663846">
    <property type="component" value="Unassembled WGS sequence"/>
</dbReference>
<dbReference type="GO" id="GO:0000976">
    <property type="term" value="F:transcription cis-regulatory region binding"/>
    <property type="evidence" value="ECO:0007669"/>
    <property type="project" value="TreeGrafter"/>
</dbReference>
<comment type="caution">
    <text evidence="9">The sequence shown here is derived from an EMBL/GenBank/DDBJ whole genome shotgun (WGS) entry which is preliminary data.</text>
</comment>
<dbReference type="AlphaFoldDB" id="A0A8H3GF30"/>
<feature type="region of interest" description="Disordered" evidence="7">
    <location>
        <begin position="787"/>
        <end position="811"/>
    </location>
</feature>
<feature type="region of interest" description="Disordered" evidence="7">
    <location>
        <begin position="289"/>
        <end position="348"/>
    </location>
</feature>
<feature type="compositionally biased region" description="Polar residues" evidence="7">
    <location>
        <begin position="154"/>
        <end position="176"/>
    </location>
</feature>
<proteinExistence type="predicted"/>
<sequence>MNAAAMEYAHTNQRRVQPTALTMHPSGVSAYYAQPDQQFITHADPSTWQAQQYYNNPSPQDSTRATLSPPNSFNAQGYSSDYLTPSPRSSHPDSWSASSNQWVSPRESPIMGSAAAPPSWNGNAAELTWNSGVANMPALLPGPKRNLDPRQASLAPTSSSDQRSTSGASDNDTWAISTARGKRLRTDEGQKAKSGACKNCKRLKMKCTFDPPGSAMCQRCRSGGQDCIVEGRKPRKNSEPLEQLSALIDDKQEIIDGLLSIVSRPRTGENTGADAAEVWRWIERAARSLMPTPQSGEDPEVGNEEERLPPDPTPIGLLADLSLHDPEKEDKQTKGMSSSKSQTEEGDEVGVANAEYFRPGPMAHPDLRRIIVERQMVPEILTLKVIADDEVEHLFRIFHERIDAVIAIIDPVIHTVAGVKARCPFLFTVICAIASRYWIERPELYKVLMHYAKSAAATAITDGWKSLEVCQAYLLLSVYPQPAKSWAEDRGWLYLGCAIRLAMDLGLYKQASKTYINEAHEREVLNRTRTWLICFNMDRALATRLGRPTTIPEDYIVRHSREWWRRSKYNGRLDVHLCYYTQLLRTVTRYFSLIYSDPESVSGFNESTEFGPITRAFDDEMEQFRQDAEHAYSTGPEARHPVCQYRLALMPLAVSYYRLVMYSFGLEHAHRSASEPGNMFLIRSIDTASEVLRITNEDLPIYEYHRYSPDGHWMWSVFAAAFLIKLAKPRSVQPPHLTMTETQRESALALVEKFILTLEHSAVDVRHSPALYARFLRRILGQPTNVTVGEPQSSGSVENAKAAQSPPARMVTPVPSELGSGPDEDVLAAMYNLTGDFWDNALLPGTWGITSQIPRV</sequence>
<dbReference type="CDD" id="cd00067">
    <property type="entry name" value="GAL4"/>
    <property type="match status" value="1"/>
</dbReference>
<gene>
    <name evidence="9" type="ORF">RDB_LOCUS139470</name>
</gene>
<dbReference type="GO" id="GO:0000981">
    <property type="term" value="F:DNA-binding transcription factor activity, RNA polymerase II-specific"/>
    <property type="evidence" value="ECO:0007669"/>
    <property type="project" value="InterPro"/>
</dbReference>